<evidence type="ECO:0000313" key="4">
    <source>
        <dbReference type="EMBL" id="GAG25076.1"/>
    </source>
</evidence>
<evidence type="ECO:0000259" key="1">
    <source>
        <dbReference type="Pfam" id="PF05592"/>
    </source>
</evidence>
<dbReference type="Gene3D" id="2.60.120.260">
    <property type="entry name" value="Galactose-binding domain-like"/>
    <property type="match status" value="2"/>
</dbReference>
<feature type="domain" description="Alpha-L-rhamnosidase concanavalin-like" evidence="1">
    <location>
        <begin position="59"/>
        <end position="171"/>
    </location>
</feature>
<dbReference type="GO" id="GO:0005975">
    <property type="term" value="P:carbohydrate metabolic process"/>
    <property type="evidence" value="ECO:0007669"/>
    <property type="project" value="InterPro"/>
</dbReference>
<proteinExistence type="predicted"/>
<dbReference type="EMBL" id="BARS01036016">
    <property type="protein sequence ID" value="GAG25076.1"/>
    <property type="molecule type" value="Genomic_DNA"/>
</dbReference>
<dbReference type="AlphaFoldDB" id="X0XJD9"/>
<dbReference type="InterPro" id="IPR008902">
    <property type="entry name" value="Rhamnosid_concanavalin"/>
</dbReference>
<dbReference type="InterPro" id="IPR012341">
    <property type="entry name" value="6hp_glycosidase-like_sf"/>
</dbReference>
<organism evidence="4">
    <name type="scientific">marine sediment metagenome</name>
    <dbReference type="NCBI Taxonomy" id="412755"/>
    <lineage>
        <taxon>unclassified sequences</taxon>
        <taxon>metagenomes</taxon>
        <taxon>ecological metagenomes</taxon>
    </lineage>
</organism>
<protein>
    <recommendedName>
        <fullName evidence="5">Alpha-L-rhamnosidase</fullName>
    </recommendedName>
</protein>
<dbReference type="Pfam" id="PF05592">
    <property type="entry name" value="Bac_rhamnosid"/>
    <property type="match status" value="1"/>
</dbReference>
<feature type="domain" description="Alpha-L-rhamnosidase six-hairpin glycosidase" evidence="3">
    <location>
        <begin position="178"/>
        <end position="257"/>
    </location>
</feature>
<name>X0XJD9_9ZZZZ</name>
<gene>
    <name evidence="4" type="ORF">S01H1_55411</name>
</gene>
<dbReference type="InterPro" id="IPR013737">
    <property type="entry name" value="Bac_rhamnosid_N"/>
</dbReference>
<accession>X0XJD9</accession>
<evidence type="ECO:0000259" key="3">
    <source>
        <dbReference type="Pfam" id="PF17389"/>
    </source>
</evidence>
<dbReference type="Pfam" id="PF08531">
    <property type="entry name" value="Bac_rhamnosid_N"/>
    <property type="match status" value="1"/>
</dbReference>
<reference evidence="4" key="1">
    <citation type="journal article" date="2014" name="Front. Microbiol.">
        <title>High frequency of phylogenetically diverse reductive dehalogenase-homologous genes in deep subseafloor sedimentary metagenomes.</title>
        <authorList>
            <person name="Kawai M."/>
            <person name="Futagami T."/>
            <person name="Toyoda A."/>
            <person name="Takaki Y."/>
            <person name="Nishi S."/>
            <person name="Hori S."/>
            <person name="Arai W."/>
            <person name="Tsubouchi T."/>
            <person name="Morono Y."/>
            <person name="Uchiyama I."/>
            <person name="Ito T."/>
            <person name="Fujiyama A."/>
            <person name="Inagaki F."/>
            <person name="Takami H."/>
        </authorList>
    </citation>
    <scope>NUCLEOTIDE SEQUENCE</scope>
    <source>
        <strain evidence="4">Expedition CK06-06</strain>
    </source>
</reference>
<dbReference type="InterPro" id="IPR035396">
    <property type="entry name" value="Bac_rhamnosid6H"/>
</dbReference>
<evidence type="ECO:0008006" key="5">
    <source>
        <dbReference type="Google" id="ProtNLM"/>
    </source>
</evidence>
<feature type="domain" description="Bacterial alpha-L-rhamnosidase N-terminal" evidence="2">
    <location>
        <begin position="1"/>
        <end position="46"/>
    </location>
</feature>
<dbReference type="InterPro" id="IPR016007">
    <property type="entry name" value="Alpha_rhamnosid"/>
</dbReference>
<feature type="non-terminal residue" evidence="4">
    <location>
        <position position="1"/>
    </location>
</feature>
<evidence type="ECO:0000259" key="2">
    <source>
        <dbReference type="Pfam" id="PF08531"/>
    </source>
</evidence>
<dbReference type="Gene3D" id="1.50.10.10">
    <property type="match status" value="1"/>
</dbReference>
<dbReference type="PANTHER" id="PTHR33307">
    <property type="entry name" value="ALPHA-RHAMNOSIDASE (EUROFUNG)"/>
    <property type="match status" value="1"/>
</dbReference>
<dbReference type="Pfam" id="PF17389">
    <property type="entry name" value="Bac_rhamnosid6H"/>
    <property type="match status" value="1"/>
</dbReference>
<feature type="non-terminal residue" evidence="4">
    <location>
        <position position="258"/>
    </location>
</feature>
<sequence>GEIYDARKEISGWDNPDFDDSAWSNASPVSEPIGKIVAQPLAPIRVSATVKPVNITEPEKGVYIVDMGQNFAGLASFKFDLEKGTQVKMRYGELLHEDGTLNPMTSVCGQIKGKPNDSLESHPGVAWQQDAYIAGGNDPEIYTPRFTFHAFRYIEITGCPVKPTLGMVTGLRLNTDVKQVGNFSCSNEMFNSIQKMCQWTFLSNIFSVQSDCPHRERFGYGGDLVNTNEAFIYNYDMSNFYAKAVTDWDDSKLEDGML</sequence>
<comment type="caution">
    <text evidence="4">The sequence shown here is derived from an EMBL/GenBank/DDBJ whole genome shotgun (WGS) entry which is preliminary data.</text>
</comment>